<name>A0A5B0MIY6_PUCGR</name>
<dbReference type="Proteomes" id="UP000324748">
    <property type="component" value="Unassembled WGS sequence"/>
</dbReference>
<evidence type="ECO:0000313" key="3">
    <source>
        <dbReference type="EMBL" id="KAA1091374.1"/>
    </source>
</evidence>
<evidence type="ECO:0000256" key="1">
    <source>
        <dbReference type="SAM" id="SignalP"/>
    </source>
</evidence>
<evidence type="ECO:0000313" key="2">
    <source>
        <dbReference type="EMBL" id="KAA1076019.1"/>
    </source>
</evidence>
<evidence type="ECO:0000313" key="4">
    <source>
        <dbReference type="Proteomes" id="UP000324748"/>
    </source>
</evidence>
<feature type="chain" id="PRO_5036137244" evidence="1">
    <location>
        <begin position="24"/>
        <end position="384"/>
    </location>
</feature>
<proteinExistence type="predicted"/>
<evidence type="ECO:0000313" key="5">
    <source>
        <dbReference type="Proteomes" id="UP000325313"/>
    </source>
</evidence>
<comment type="caution">
    <text evidence="2">The sequence shown here is derived from an EMBL/GenBank/DDBJ whole genome shotgun (WGS) entry which is preliminary data.</text>
</comment>
<sequence length="384" mass="43701">MSTFLGLRKTVLLALCCLQAAQSLPMENSHTASQLKDGNLDIGKAVIDPQDVSARLETNGLNKIDEKYTGISSTGQQSKNETGRLAKIENLDTQGNQEEIDAWKLAQETFHKYFENSYPSGLKPTSKSVDVVVQNLKNLRLMFALEMGKFLNNPMTKEHQENLNFLKDFQELMQIHELILPHAENIVTKFGGDKSIINYYFKPQDIPNLIYYWYVSTPTRENTKYHYSTGSYAGIPYGNFYTAESPHSGFVPSISVAKPLDHEQEKNISYQDILKLKIDAVTPKTSNPTTSRELAGRLSHMMHRIKLGNTEKYASDEIALKHRDSISHAILQLIDFMTIYGLIELEDWRNFYSYLHEELAEELKEEGLGVDKLKAKTPEENPEK</sequence>
<organism evidence="2 5">
    <name type="scientific">Puccinia graminis f. sp. tritici</name>
    <dbReference type="NCBI Taxonomy" id="56615"/>
    <lineage>
        <taxon>Eukaryota</taxon>
        <taxon>Fungi</taxon>
        <taxon>Dikarya</taxon>
        <taxon>Basidiomycota</taxon>
        <taxon>Pucciniomycotina</taxon>
        <taxon>Pucciniomycetes</taxon>
        <taxon>Pucciniales</taxon>
        <taxon>Pucciniaceae</taxon>
        <taxon>Puccinia</taxon>
    </lineage>
</organism>
<feature type="signal peptide" evidence="1">
    <location>
        <begin position="1"/>
        <end position="23"/>
    </location>
</feature>
<keyword evidence="1" id="KW-0732">Signal</keyword>
<accession>A0A5B0MIY6</accession>
<keyword evidence="4" id="KW-1185">Reference proteome</keyword>
<gene>
    <name evidence="3" type="ORF">PGT21_032352</name>
    <name evidence="2" type="ORF">PGTUg99_033484</name>
</gene>
<protein>
    <submittedName>
        <fullName evidence="2">Uncharacterized protein</fullName>
    </submittedName>
</protein>
<dbReference type="EMBL" id="VDEP01000471">
    <property type="protein sequence ID" value="KAA1076019.1"/>
    <property type="molecule type" value="Genomic_DNA"/>
</dbReference>
<dbReference type="EMBL" id="VSWC01000092">
    <property type="protein sequence ID" value="KAA1091374.1"/>
    <property type="molecule type" value="Genomic_DNA"/>
</dbReference>
<dbReference type="AlphaFoldDB" id="A0A5B0MIY6"/>
<reference evidence="4 5" key="1">
    <citation type="submission" date="2019-05" db="EMBL/GenBank/DDBJ databases">
        <title>Emergence of the Ug99 lineage of the wheat stem rust pathogen through somatic hybridization.</title>
        <authorList>
            <person name="Li F."/>
            <person name="Upadhyaya N.M."/>
            <person name="Sperschneider J."/>
            <person name="Matny O."/>
            <person name="Nguyen-Phuc H."/>
            <person name="Mago R."/>
            <person name="Raley C."/>
            <person name="Miller M.E."/>
            <person name="Silverstein K.A.T."/>
            <person name="Henningsen E."/>
            <person name="Hirsch C.D."/>
            <person name="Visser B."/>
            <person name="Pretorius Z.A."/>
            <person name="Steffenson B.J."/>
            <person name="Schwessinger B."/>
            <person name="Dodds P.N."/>
            <person name="Figueroa M."/>
        </authorList>
    </citation>
    <scope>NUCLEOTIDE SEQUENCE [LARGE SCALE GENOMIC DNA]</scope>
    <source>
        <strain evidence="3">21-0</strain>
        <strain evidence="2 5">Ug99</strain>
    </source>
</reference>
<dbReference type="Proteomes" id="UP000325313">
    <property type="component" value="Unassembled WGS sequence"/>
</dbReference>